<dbReference type="EMBL" id="FMYQ01000001">
    <property type="protein sequence ID" value="SDB85999.1"/>
    <property type="molecule type" value="Genomic_DNA"/>
</dbReference>
<protein>
    <submittedName>
        <fullName evidence="1">Uncharacterized protein</fullName>
    </submittedName>
</protein>
<dbReference type="Proteomes" id="UP000198908">
    <property type="component" value="Unassembled WGS sequence"/>
</dbReference>
<accession>A0A1G6GVI2</accession>
<sequence length="114" mass="13118">MVFGPGMGIQDVLAYLLPWAECLLDREVHRQEAVNEWMNQCYLCRDPDGDALYTLPFDQWYQSPDEEIVPISSDGEVESYCLLLKLNELGSAFLVLDDYLSEPTDFDQRAFTLD</sequence>
<evidence type="ECO:0000313" key="2">
    <source>
        <dbReference type="Proteomes" id="UP000198908"/>
    </source>
</evidence>
<dbReference type="AlphaFoldDB" id="A0A1G6GVI2"/>
<gene>
    <name evidence="1" type="ORF">SAMN05421548_101383</name>
</gene>
<name>A0A1G6GVI2_9BURK</name>
<keyword evidence="2" id="KW-1185">Reference proteome</keyword>
<reference evidence="2" key="1">
    <citation type="submission" date="2016-09" db="EMBL/GenBank/DDBJ databases">
        <authorList>
            <person name="Varghese N."/>
            <person name="Submissions S."/>
        </authorList>
    </citation>
    <scope>NUCLEOTIDE SEQUENCE [LARGE SCALE GENOMIC DNA]</scope>
    <source>
        <strain evidence="2">TNe-862</strain>
    </source>
</reference>
<evidence type="ECO:0000313" key="1">
    <source>
        <dbReference type="EMBL" id="SDB85999.1"/>
    </source>
</evidence>
<organism evidence="1 2">
    <name type="scientific">Paraburkholderia lycopersici</name>
    <dbReference type="NCBI Taxonomy" id="416944"/>
    <lineage>
        <taxon>Bacteria</taxon>
        <taxon>Pseudomonadati</taxon>
        <taxon>Pseudomonadota</taxon>
        <taxon>Betaproteobacteria</taxon>
        <taxon>Burkholderiales</taxon>
        <taxon>Burkholderiaceae</taxon>
        <taxon>Paraburkholderia</taxon>
    </lineage>
</organism>
<proteinExistence type="predicted"/>